<comment type="caution">
    <text evidence="2">The sequence shown here is derived from an EMBL/GenBank/DDBJ whole genome shotgun (WGS) entry which is preliminary data.</text>
</comment>
<evidence type="ECO:0000313" key="2">
    <source>
        <dbReference type="EMBL" id="RJL35942.1"/>
    </source>
</evidence>
<reference evidence="2 3" key="1">
    <citation type="submission" date="2018-09" db="EMBL/GenBank/DDBJ databases">
        <title>YIM 75507 draft genome.</title>
        <authorList>
            <person name="Tang S."/>
            <person name="Feng Y."/>
        </authorList>
    </citation>
    <scope>NUCLEOTIDE SEQUENCE [LARGE SCALE GENOMIC DNA]</scope>
    <source>
        <strain evidence="2 3">YIM 75507</strain>
    </source>
</reference>
<protein>
    <submittedName>
        <fullName evidence="2">ACT domain-containing protein</fullName>
    </submittedName>
</protein>
<name>A0A3A4AZ35_9ACTN</name>
<accession>A0A3A4AZ35</accession>
<feature type="domain" description="CASTOR ACT" evidence="1">
    <location>
        <begin position="65"/>
        <end position="115"/>
    </location>
</feature>
<evidence type="ECO:0000259" key="1">
    <source>
        <dbReference type="Pfam" id="PF13840"/>
    </source>
</evidence>
<evidence type="ECO:0000313" key="3">
    <source>
        <dbReference type="Proteomes" id="UP000265768"/>
    </source>
</evidence>
<dbReference type="InterPro" id="IPR045865">
    <property type="entry name" value="ACT-like_dom_sf"/>
</dbReference>
<dbReference type="Gene3D" id="3.30.2130.10">
    <property type="entry name" value="VC0802-like"/>
    <property type="match status" value="1"/>
</dbReference>
<dbReference type="EMBL" id="QZEY01000001">
    <property type="protein sequence ID" value="RJL35942.1"/>
    <property type="molecule type" value="Genomic_DNA"/>
</dbReference>
<dbReference type="Pfam" id="PF13840">
    <property type="entry name" value="ACT_7"/>
    <property type="match status" value="1"/>
</dbReference>
<proteinExistence type="predicted"/>
<gene>
    <name evidence="2" type="ORF">D5H75_04010</name>
</gene>
<dbReference type="InterPro" id="IPR027795">
    <property type="entry name" value="CASTOR_ACT_dom"/>
</dbReference>
<dbReference type="Proteomes" id="UP000265768">
    <property type="component" value="Unassembled WGS sequence"/>
</dbReference>
<dbReference type="AlphaFoldDB" id="A0A3A4AZ35"/>
<sequence length="130" mass="13567">MNPPPAQRLRVVAPLFLIEELPHGESPGDDWIAQVRTPEGTTVVRTAAPGSAGDLWTGFYGAATAHDLDVPGMLAAIVNPLAEAAIPVFVASTVQADLVLVPRSTQPQAVAALQRAGHEIDPTSTPTTPF</sequence>
<dbReference type="SUPFAM" id="SSF55021">
    <property type="entry name" value="ACT-like"/>
    <property type="match status" value="1"/>
</dbReference>
<keyword evidence="3" id="KW-1185">Reference proteome</keyword>
<dbReference type="RefSeq" id="WP_119924914.1">
    <property type="nucleotide sequence ID" value="NZ_QZEY01000001.1"/>
</dbReference>
<dbReference type="OrthoDB" id="5615858at2"/>
<organism evidence="2 3">
    <name type="scientific">Bailinhaonella thermotolerans</name>
    <dbReference type="NCBI Taxonomy" id="1070861"/>
    <lineage>
        <taxon>Bacteria</taxon>
        <taxon>Bacillati</taxon>
        <taxon>Actinomycetota</taxon>
        <taxon>Actinomycetes</taxon>
        <taxon>Streptosporangiales</taxon>
        <taxon>Streptosporangiaceae</taxon>
        <taxon>Bailinhaonella</taxon>
    </lineage>
</organism>